<evidence type="ECO:0000313" key="2">
    <source>
        <dbReference type="Proteomes" id="UP001054945"/>
    </source>
</evidence>
<dbReference type="EMBL" id="BPLR01013896">
    <property type="protein sequence ID" value="GIY64570.1"/>
    <property type="molecule type" value="Genomic_DNA"/>
</dbReference>
<reference evidence="1 2" key="1">
    <citation type="submission" date="2021-06" db="EMBL/GenBank/DDBJ databases">
        <title>Caerostris extrusa draft genome.</title>
        <authorList>
            <person name="Kono N."/>
            <person name="Arakawa K."/>
        </authorList>
    </citation>
    <scope>NUCLEOTIDE SEQUENCE [LARGE SCALE GENOMIC DNA]</scope>
</reference>
<protein>
    <recommendedName>
        <fullName evidence="3">Transposase</fullName>
    </recommendedName>
</protein>
<dbReference type="Proteomes" id="UP001054945">
    <property type="component" value="Unassembled WGS sequence"/>
</dbReference>
<accession>A0AAV4V2Y2</accession>
<keyword evidence="2" id="KW-1185">Reference proteome</keyword>
<comment type="caution">
    <text evidence="1">The sequence shown here is derived from an EMBL/GenBank/DDBJ whole genome shotgun (WGS) entry which is preliminary data.</text>
</comment>
<evidence type="ECO:0008006" key="3">
    <source>
        <dbReference type="Google" id="ProtNLM"/>
    </source>
</evidence>
<proteinExistence type="predicted"/>
<organism evidence="1 2">
    <name type="scientific">Caerostris extrusa</name>
    <name type="common">Bark spider</name>
    <name type="synonym">Caerostris bankana</name>
    <dbReference type="NCBI Taxonomy" id="172846"/>
    <lineage>
        <taxon>Eukaryota</taxon>
        <taxon>Metazoa</taxon>
        <taxon>Ecdysozoa</taxon>
        <taxon>Arthropoda</taxon>
        <taxon>Chelicerata</taxon>
        <taxon>Arachnida</taxon>
        <taxon>Araneae</taxon>
        <taxon>Araneomorphae</taxon>
        <taxon>Entelegynae</taxon>
        <taxon>Araneoidea</taxon>
        <taxon>Araneidae</taxon>
        <taxon>Caerostris</taxon>
    </lineage>
</organism>
<evidence type="ECO:0000313" key="1">
    <source>
        <dbReference type="EMBL" id="GIY64570.1"/>
    </source>
</evidence>
<dbReference type="AlphaFoldDB" id="A0AAV4V2Y2"/>
<name>A0AAV4V2Y2_CAEEX</name>
<sequence>MVEIHRRMMNMYGEAYLSKTTMVEWCSKFNVEVNNILEPIVVGNESWCRHWKLESKASNIQWCHPSSQGAQEPVHLQEKEMLTCC</sequence>
<gene>
    <name evidence="1" type="ORF">CEXT_320671</name>
</gene>